<comment type="caution">
    <text evidence="1">The sequence shown here is derived from an EMBL/GenBank/DDBJ whole genome shotgun (WGS) entry which is preliminary data.</text>
</comment>
<dbReference type="Gene3D" id="3.40.50.1110">
    <property type="entry name" value="SGNH hydrolase"/>
    <property type="match status" value="1"/>
</dbReference>
<accession>A0A944M797</accession>
<name>A0A944M797_9GAMM</name>
<sequence>MNGQYTICVLGASETVLPWGGSWVNHLQDAFNSEGIPVSVFATGSTGITFQTALSLIDPLIGKSYAQLTSEKNPNVIIIELGIIDAIVSPDGRTQAEMIADAQALYGFFRSNNPNAYIIYSRLTPYDEEQHGALPVANIKKKYCSPWMHETSTIPGDEGLFTSEEAELGKIISSTMQDRLSNWRALDSESQALADIAISTSFFRPSRLGLTTRDRTHLNTLGHYFVLSKIWQEFQSNSTIRSALPILQNIRNIGDFVDFDLLWSSLVKPDAAQDGYEIDPDFMDGPEYPVWDGLFGHNDLVVNFAHWGNVRRPEFGYTEVIHKALGDYFFMWISNLWPKQEMRTKLWPSNGTEPTTWSSFPVPRFTSSTGGYINITRNAADFPEGVWLLKFNVGNDVFGPLPINVV</sequence>
<dbReference type="InterPro" id="IPR036514">
    <property type="entry name" value="SGNH_hydro_sf"/>
</dbReference>
<gene>
    <name evidence="1" type="ORF">KME65_03980</name>
</gene>
<protein>
    <submittedName>
        <fullName evidence="1">Uncharacterized protein</fullName>
    </submittedName>
</protein>
<dbReference type="GO" id="GO:0016788">
    <property type="term" value="F:hydrolase activity, acting on ester bonds"/>
    <property type="evidence" value="ECO:0007669"/>
    <property type="project" value="UniProtKB-ARBA"/>
</dbReference>
<evidence type="ECO:0000313" key="2">
    <source>
        <dbReference type="Proteomes" id="UP000770889"/>
    </source>
</evidence>
<evidence type="ECO:0000313" key="1">
    <source>
        <dbReference type="EMBL" id="MBT2988102.1"/>
    </source>
</evidence>
<dbReference type="EMBL" id="JAHHGM010000003">
    <property type="protein sequence ID" value="MBT2988102.1"/>
    <property type="molecule type" value="Genomic_DNA"/>
</dbReference>
<dbReference type="AlphaFoldDB" id="A0A944M797"/>
<organism evidence="1 2">
    <name type="scientific">Candidatus Thiodiazotropha taylori</name>
    <dbReference type="NCBI Taxonomy" id="2792791"/>
    <lineage>
        <taxon>Bacteria</taxon>
        <taxon>Pseudomonadati</taxon>
        <taxon>Pseudomonadota</taxon>
        <taxon>Gammaproteobacteria</taxon>
        <taxon>Chromatiales</taxon>
        <taxon>Sedimenticolaceae</taxon>
        <taxon>Candidatus Thiodiazotropha</taxon>
    </lineage>
</organism>
<dbReference type="Proteomes" id="UP000770889">
    <property type="component" value="Unassembled WGS sequence"/>
</dbReference>
<dbReference type="SUPFAM" id="SSF52266">
    <property type="entry name" value="SGNH hydrolase"/>
    <property type="match status" value="1"/>
</dbReference>
<proteinExistence type="predicted"/>
<reference evidence="1 2" key="1">
    <citation type="submission" date="2021-05" db="EMBL/GenBank/DDBJ databases">
        <title>Genetic and Functional Diversity in Clade A Lucinid endosymbionts from the Bahamas.</title>
        <authorList>
            <person name="Giani N.M."/>
            <person name="Engel A.S."/>
            <person name="Campbell B.J."/>
        </authorList>
    </citation>
    <scope>NUCLEOTIDE SEQUENCE [LARGE SCALE GENOMIC DNA]</scope>
    <source>
        <strain evidence="1">LUC16012Gg_MoonRockCtena</strain>
    </source>
</reference>